<name>A0A1Y1IRI5_KLENI</name>
<organism evidence="2 3">
    <name type="scientific">Klebsormidium nitens</name>
    <name type="common">Green alga</name>
    <name type="synonym">Ulothrix nitens</name>
    <dbReference type="NCBI Taxonomy" id="105231"/>
    <lineage>
        <taxon>Eukaryota</taxon>
        <taxon>Viridiplantae</taxon>
        <taxon>Streptophyta</taxon>
        <taxon>Klebsormidiophyceae</taxon>
        <taxon>Klebsormidiales</taxon>
        <taxon>Klebsormidiaceae</taxon>
        <taxon>Klebsormidium</taxon>
    </lineage>
</organism>
<keyword evidence="3" id="KW-1185">Reference proteome</keyword>
<dbReference type="Proteomes" id="UP000054558">
    <property type="component" value="Unassembled WGS sequence"/>
</dbReference>
<reference evidence="2 3" key="1">
    <citation type="journal article" date="2014" name="Nat. Commun.">
        <title>Klebsormidium flaccidum genome reveals primary factors for plant terrestrial adaptation.</title>
        <authorList>
            <person name="Hori K."/>
            <person name="Maruyama F."/>
            <person name="Fujisawa T."/>
            <person name="Togashi T."/>
            <person name="Yamamoto N."/>
            <person name="Seo M."/>
            <person name="Sato S."/>
            <person name="Yamada T."/>
            <person name="Mori H."/>
            <person name="Tajima N."/>
            <person name="Moriyama T."/>
            <person name="Ikeuchi M."/>
            <person name="Watanabe M."/>
            <person name="Wada H."/>
            <person name="Kobayashi K."/>
            <person name="Saito M."/>
            <person name="Masuda T."/>
            <person name="Sasaki-Sekimoto Y."/>
            <person name="Mashiguchi K."/>
            <person name="Awai K."/>
            <person name="Shimojima M."/>
            <person name="Masuda S."/>
            <person name="Iwai M."/>
            <person name="Nobusawa T."/>
            <person name="Narise T."/>
            <person name="Kondo S."/>
            <person name="Saito H."/>
            <person name="Sato R."/>
            <person name="Murakawa M."/>
            <person name="Ihara Y."/>
            <person name="Oshima-Yamada Y."/>
            <person name="Ohtaka K."/>
            <person name="Satoh M."/>
            <person name="Sonobe K."/>
            <person name="Ishii M."/>
            <person name="Ohtani R."/>
            <person name="Kanamori-Sato M."/>
            <person name="Honoki R."/>
            <person name="Miyazaki D."/>
            <person name="Mochizuki H."/>
            <person name="Umetsu J."/>
            <person name="Higashi K."/>
            <person name="Shibata D."/>
            <person name="Kamiya Y."/>
            <person name="Sato N."/>
            <person name="Nakamura Y."/>
            <person name="Tabata S."/>
            <person name="Ida S."/>
            <person name="Kurokawa K."/>
            <person name="Ohta H."/>
        </authorList>
    </citation>
    <scope>NUCLEOTIDE SEQUENCE [LARGE SCALE GENOMIC DNA]</scope>
    <source>
        <strain evidence="2 3">NIES-2285</strain>
    </source>
</reference>
<evidence type="ECO:0000259" key="1">
    <source>
        <dbReference type="PROSITE" id="PS51820"/>
    </source>
</evidence>
<dbReference type="OMA" id="NSSTWFI"/>
<sequence>MSFNLYANTLTANGLTVPSGTVSLPAGSVSAASLSGVLASSNIPNLSASNLTSGVFSVGSFGTSVTPNATNAFSLGTSSSQWSNVFASTGNFSSNLSVTGLLTASNGLTVSAGSVSLPNGSITASSVGNIPASQITSGAFSRKVWNAGALGIQSIAANSYFKQATLLDSGNTGSAQGLRIVGQLGGFGNSQTATIDCTIVSRGNFYVRGTIQGFISGAKQHADIVVYIETNGQYSVYYYNPAQFSVWDLSIEGGFGTTLYEPTSTASTAPTGTLVTSSVLSLLNMQSEFSSGTVTTAFNNFSFSDSAVSGNPTWTVIGSSNSGAILSGSITSGQLNPSATATCDLGASGTAWRNAYLSSNISVGGSITGSNGLTISGGTVSLPSGSISASSVGNLPASQITSGTFSVGSFGGTNISTTGTLAAGASTLGALTCTTISTENSNITVGSGSITSGQHNPTANATYDLGASATAWRSAYLSSNLSVGGAITGSNGLTVSAGSVSLPSASVAASAIGNLPASQITSGAFLVGTHAVNVSASNASSTQFGLLSGATTNSAQFGLAGGASAYSTDAVLGDAILRANGGNLLLQTGVNASAICINNTSNYVGLGTKSPQYQLDVAGTVNASGAFNAAATGGLICSVTNIGTGTARSLGSFALTKSLWSSANGPLDTSNVHNYASLSNIFSGGTIQTYNLNISGYINIPAAANYTFSSVGVDDSLRWYIDGSLVLSAGLNLNGSTVSSSTITFATAGWKNITIVQQNTGGNQQFRLQWAQTSGTTFAATDIPGSNLAYDQTQSQKTALGGPCFADPYNNRLGVGTVSPNNMLHVSGGTAQFDSNVTVANALTVSGAMTCASSAIVSGGTGPTFVSTTYAGSLNSGQYIISPYGVAGSANNCGFTGFNYTGGAGASTNYYAFGVRGYLMGSQSFNACANGNFGICTTTPSYLLDVNGTFRASTVTTFGGSCNIMPGILAVNDQTDSGTNRGIRYWQANDSNWATYMCTSGAGKSSAGGSTCTSLDNRTAHHIRNRVGNNNNQGFLWENSSESCLMSLTGDTGNLFIKGTIGSSSVRVGGTAYPNGVDCTSITTGSGSATCGALSASTGVLGQSTNNWAKRTFSITGQTLYSTPMWWKIAAFWNNGAYCSGCLTITGLLGHVSGPVNFTANIGFHTQNPSWNASLVLDSPDSTDPFASGTFDIALYIDNSKNLFVYAKQNMDYLTMSLDVTTCQFEGNVPASSI</sequence>
<dbReference type="EMBL" id="DF238033">
    <property type="protein sequence ID" value="GAQ92652.1"/>
    <property type="molecule type" value="Genomic_DNA"/>
</dbReference>
<dbReference type="Pfam" id="PF07691">
    <property type="entry name" value="PA14"/>
    <property type="match status" value="1"/>
</dbReference>
<feature type="domain" description="PA14" evidence="1">
    <location>
        <begin position="630"/>
        <end position="787"/>
    </location>
</feature>
<proteinExistence type="predicted"/>
<dbReference type="InterPro" id="IPR037524">
    <property type="entry name" value="PA14/GLEYA"/>
</dbReference>
<gene>
    <name evidence="2" type="ORF">KFL_010840040</name>
</gene>
<dbReference type="PROSITE" id="PS51820">
    <property type="entry name" value="PA14"/>
    <property type="match status" value="1"/>
</dbReference>
<evidence type="ECO:0000313" key="2">
    <source>
        <dbReference type="EMBL" id="GAQ92652.1"/>
    </source>
</evidence>
<dbReference type="Gene3D" id="3.90.182.10">
    <property type="entry name" value="Toxin - Anthrax Protective Antigen,domain 1"/>
    <property type="match status" value="1"/>
</dbReference>
<dbReference type="SUPFAM" id="SSF56988">
    <property type="entry name" value="Anthrax protective antigen"/>
    <property type="match status" value="1"/>
</dbReference>
<dbReference type="InterPro" id="IPR011658">
    <property type="entry name" value="PA14_dom"/>
</dbReference>
<accession>A0A1Y1IRI5</accession>
<dbReference type="AlphaFoldDB" id="A0A1Y1IRI5"/>
<protein>
    <recommendedName>
        <fullName evidence="1">PA14 domain-containing protein</fullName>
    </recommendedName>
</protein>
<evidence type="ECO:0000313" key="3">
    <source>
        <dbReference type="Proteomes" id="UP000054558"/>
    </source>
</evidence>